<organism evidence="1 2">
    <name type="scientific">Wickerhamomyces pijperi</name>
    <name type="common">Yeast</name>
    <name type="synonym">Pichia pijperi</name>
    <dbReference type="NCBI Taxonomy" id="599730"/>
    <lineage>
        <taxon>Eukaryota</taxon>
        <taxon>Fungi</taxon>
        <taxon>Dikarya</taxon>
        <taxon>Ascomycota</taxon>
        <taxon>Saccharomycotina</taxon>
        <taxon>Saccharomycetes</taxon>
        <taxon>Phaffomycetales</taxon>
        <taxon>Wickerhamomycetaceae</taxon>
        <taxon>Wickerhamomyces</taxon>
    </lineage>
</organism>
<evidence type="ECO:0000313" key="2">
    <source>
        <dbReference type="Proteomes" id="UP000774326"/>
    </source>
</evidence>
<dbReference type="Proteomes" id="UP000774326">
    <property type="component" value="Unassembled WGS sequence"/>
</dbReference>
<reference evidence="1" key="2">
    <citation type="submission" date="2021-01" db="EMBL/GenBank/DDBJ databases">
        <authorList>
            <person name="Schikora-Tamarit M.A."/>
        </authorList>
    </citation>
    <scope>NUCLEOTIDE SEQUENCE</scope>
    <source>
        <strain evidence="1">CBS2887</strain>
    </source>
</reference>
<protein>
    <submittedName>
        <fullName evidence="1">Uncharacterized protein</fullName>
    </submittedName>
</protein>
<proteinExistence type="predicted"/>
<sequence>GKVPESLESELKEKKDEFAKLEAYSEFAHEVFSIEKPSLAREAEPTAKITAISGLSEANRWESEEQRKFYEEVPEISEMVDPSLLLKRG</sequence>
<gene>
    <name evidence="1" type="ORF">WICPIJ_006051</name>
</gene>
<keyword evidence="2" id="KW-1185">Reference proteome</keyword>
<dbReference type="AlphaFoldDB" id="A0A9P8Q552"/>
<name>A0A9P8Q552_WICPI</name>
<feature type="non-terminal residue" evidence="1">
    <location>
        <position position="89"/>
    </location>
</feature>
<accession>A0A9P8Q552</accession>
<dbReference type="OrthoDB" id="27832at2759"/>
<dbReference type="EMBL" id="JAEUBG010003295">
    <property type="protein sequence ID" value="KAH3682979.1"/>
    <property type="molecule type" value="Genomic_DNA"/>
</dbReference>
<feature type="non-terminal residue" evidence="1">
    <location>
        <position position="1"/>
    </location>
</feature>
<reference evidence="1" key="1">
    <citation type="journal article" date="2021" name="Open Biol.">
        <title>Shared evolutionary footprints suggest mitochondrial oxidative damage underlies multiple complex I losses in fungi.</title>
        <authorList>
            <person name="Schikora-Tamarit M.A."/>
            <person name="Marcet-Houben M."/>
            <person name="Nosek J."/>
            <person name="Gabaldon T."/>
        </authorList>
    </citation>
    <scope>NUCLEOTIDE SEQUENCE</scope>
    <source>
        <strain evidence="1">CBS2887</strain>
    </source>
</reference>
<comment type="caution">
    <text evidence="1">The sequence shown here is derived from an EMBL/GenBank/DDBJ whole genome shotgun (WGS) entry which is preliminary data.</text>
</comment>
<evidence type="ECO:0000313" key="1">
    <source>
        <dbReference type="EMBL" id="KAH3682979.1"/>
    </source>
</evidence>